<evidence type="ECO:0000259" key="2">
    <source>
        <dbReference type="Pfam" id="PF01522"/>
    </source>
</evidence>
<dbReference type="PANTHER" id="PTHR34216">
    <property type="match status" value="1"/>
</dbReference>
<sequence>MVSDFVGTQRLYWWEQLTILIRNTRLPTLNLQMVLSELVTTEFSQQLLPLRTDAEKNVAYEKISVFLRNALHTCIPDYIDRLSVALDQQNMTEGRSYGLMDWKQLKSLSNKGFEIGGHTATHCNVTGLDETLLRSEILSSTAEIERQLEAPVLTFAYPYGSYTADDNVMAKILQEVNCQAAFTCQRKVIEGQNRIFELPRTRLNRAYSFACGYNISESLNK</sequence>
<dbReference type="PANTHER" id="PTHR34216:SF7">
    <property type="entry name" value="POLY-BETA-1,6-N-ACETYL-D-GLUCOSAMINE N-DEACETYLASE"/>
    <property type="match status" value="1"/>
</dbReference>
<dbReference type="CDD" id="cd10918">
    <property type="entry name" value="CE4_NodB_like_5s_6s"/>
    <property type="match status" value="1"/>
</dbReference>
<dbReference type="GO" id="GO:0016810">
    <property type="term" value="F:hydrolase activity, acting on carbon-nitrogen (but not peptide) bonds"/>
    <property type="evidence" value="ECO:0007669"/>
    <property type="project" value="InterPro"/>
</dbReference>
<proteinExistence type="predicted"/>
<keyword evidence="1" id="KW-0732">Signal</keyword>
<gene>
    <name evidence="3" type="ORF">MNBD_GAMMA21-2114</name>
</gene>
<evidence type="ECO:0000256" key="1">
    <source>
        <dbReference type="ARBA" id="ARBA00022729"/>
    </source>
</evidence>
<dbReference type="InterPro" id="IPR011330">
    <property type="entry name" value="Glyco_hydro/deAcase_b/a-brl"/>
</dbReference>
<feature type="domain" description="NodB homology" evidence="2">
    <location>
        <begin position="97"/>
        <end position="165"/>
    </location>
</feature>
<dbReference type="SUPFAM" id="SSF88713">
    <property type="entry name" value="Glycoside hydrolase/deacetylase"/>
    <property type="match status" value="1"/>
</dbReference>
<dbReference type="InterPro" id="IPR051398">
    <property type="entry name" value="Polysacch_Deacetylase"/>
</dbReference>
<dbReference type="AlphaFoldDB" id="A0A3B0ZUN2"/>
<accession>A0A3B0ZUN2</accession>
<protein>
    <recommendedName>
        <fullName evidence="2">NodB homology domain-containing protein</fullName>
    </recommendedName>
</protein>
<dbReference type="Gene3D" id="3.20.20.370">
    <property type="entry name" value="Glycoside hydrolase/deacetylase"/>
    <property type="match status" value="1"/>
</dbReference>
<reference evidence="3" key="1">
    <citation type="submission" date="2018-06" db="EMBL/GenBank/DDBJ databases">
        <authorList>
            <person name="Zhirakovskaya E."/>
        </authorList>
    </citation>
    <scope>NUCLEOTIDE SEQUENCE</scope>
</reference>
<dbReference type="InterPro" id="IPR002509">
    <property type="entry name" value="NODB_dom"/>
</dbReference>
<dbReference type="EMBL" id="UOFR01000009">
    <property type="protein sequence ID" value="VAW91122.1"/>
    <property type="molecule type" value="Genomic_DNA"/>
</dbReference>
<dbReference type="Pfam" id="PF01522">
    <property type="entry name" value="Polysacc_deac_1"/>
    <property type="match status" value="1"/>
</dbReference>
<name>A0A3B0ZUN2_9ZZZZ</name>
<dbReference type="GO" id="GO:0005975">
    <property type="term" value="P:carbohydrate metabolic process"/>
    <property type="evidence" value="ECO:0007669"/>
    <property type="project" value="InterPro"/>
</dbReference>
<evidence type="ECO:0000313" key="3">
    <source>
        <dbReference type="EMBL" id="VAW91122.1"/>
    </source>
</evidence>
<organism evidence="3">
    <name type="scientific">hydrothermal vent metagenome</name>
    <dbReference type="NCBI Taxonomy" id="652676"/>
    <lineage>
        <taxon>unclassified sequences</taxon>
        <taxon>metagenomes</taxon>
        <taxon>ecological metagenomes</taxon>
    </lineage>
</organism>